<dbReference type="EMBL" id="JACHWT010000001">
    <property type="protein sequence ID" value="MBB3115173.1"/>
    <property type="molecule type" value="Genomic_DNA"/>
</dbReference>
<dbReference type="AlphaFoldDB" id="A0A8H9Y6B6"/>
<evidence type="ECO:0000313" key="3">
    <source>
        <dbReference type="Proteomes" id="UP000612712"/>
    </source>
</evidence>
<protein>
    <submittedName>
        <fullName evidence="2">Uncharacterized protein</fullName>
    </submittedName>
</protein>
<gene>
    <name evidence="2" type="ORF">FHU32_000361</name>
</gene>
<sequence length="54" mass="5411">MGRHATGQANYRLSGGVWAAIVAVLVIAAVAVGWGALAQRNSSDKAQGLSCAEG</sequence>
<dbReference type="Proteomes" id="UP000612712">
    <property type="component" value="Unassembled WGS sequence"/>
</dbReference>
<reference evidence="2" key="1">
    <citation type="submission" date="2020-08" db="EMBL/GenBank/DDBJ databases">
        <title>Sequencing the genomes of 1000 actinobacteria strains.</title>
        <authorList>
            <person name="Klenk H.-P."/>
        </authorList>
    </citation>
    <scope>NUCLEOTIDE SEQUENCE</scope>
    <source>
        <strain evidence="2">DSM 20582</strain>
    </source>
</reference>
<evidence type="ECO:0000256" key="1">
    <source>
        <dbReference type="SAM" id="Phobius"/>
    </source>
</evidence>
<proteinExistence type="predicted"/>
<name>A0A8H9Y6B6_9CORY</name>
<keyword evidence="1" id="KW-0472">Membrane</keyword>
<comment type="caution">
    <text evidence="2">The sequence shown here is derived from an EMBL/GenBank/DDBJ whole genome shotgun (WGS) entry which is preliminary data.</text>
</comment>
<keyword evidence="1" id="KW-1133">Transmembrane helix</keyword>
<accession>A0A8H9Y6B6</accession>
<feature type="transmembrane region" description="Helical" evidence="1">
    <location>
        <begin position="17"/>
        <end position="37"/>
    </location>
</feature>
<evidence type="ECO:0000313" key="2">
    <source>
        <dbReference type="EMBL" id="MBB3115173.1"/>
    </source>
</evidence>
<keyword evidence="1" id="KW-0812">Transmembrane</keyword>
<organism evidence="2 3">
    <name type="scientific">Corynebacterium bovis DSM 20582 = CIP 54.80</name>
    <dbReference type="NCBI Taxonomy" id="927655"/>
    <lineage>
        <taxon>Bacteria</taxon>
        <taxon>Bacillati</taxon>
        <taxon>Actinomycetota</taxon>
        <taxon>Actinomycetes</taxon>
        <taxon>Mycobacteriales</taxon>
        <taxon>Corynebacteriaceae</taxon>
        <taxon>Corynebacterium</taxon>
    </lineage>
</organism>